<keyword evidence="2" id="KW-0812">Transmembrane</keyword>
<evidence type="ECO:0000256" key="1">
    <source>
        <dbReference type="SAM" id="MobiDB-lite"/>
    </source>
</evidence>
<name>A0A1H0WWW5_9ACTN</name>
<dbReference type="GO" id="GO:0004386">
    <property type="term" value="F:helicase activity"/>
    <property type="evidence" value="ECO:0007669"/>
    <property type="project" value="UniProtKB-KW"/>
</dbReference>
<dbReference type="Pfam" id="PF13400">
    <property type="entry name" value="Tad"/>
    <property type="match status" value="1"/>
</dbReference>
<dbReference type="EMBL" id="FNJR01000017">
    <property type="protein sequence ID" value="SDP95238.1"/>
    <property type="molecule type" value="Genomic_DNA"/>
</dbReference>
<evidence type="ECO:0000259" key="3">
    <source>
        <dbReference type="Pfam" id="PF13400"/>
    </source>
</evidence>
<feature type="transmembrane region" description="Helical" evidence="2">
    <location>
        <begin position="30"/>
        <end position="53"/>
    </location>
</feature>
<keyword evidence="5" id="KW-1185">Reference proteome</keyword>
<dbReference type="NCBIfam" id="TIGR03816">
    <property type="entry name" value="tadE_like_DECH"/>
    <property type="match status" value="1"/>
</dbReference>
<keyword evidence="4" id="KW-0347">Helicase</keyword>
<evidence type="ECO:0000256" key="2">
    <source>
        <dbReference type="SAM" id="Phobius"/>
    </source>
</evidence>
<keyword evidence="4" id="KW-0067">ATP-binding</keyword>
<dbReference type="InterPro" id="IPR021202">
    <property type="entry name" value="Rv3654c-like"/>
</dbReference>
<keyword evidence="4" id="KW-0378">Hydrolase</keyword>
<sequence length="139" mass="14294">MRAKDSYGPTGTVREDDSSPGEGGSATVPAAMLTLAVLAVCWLGVQFGAVVVAGHRARGAADLAALAAAAYAPEGQWVACSRAAEVTRRMNLELSDCRVRGRRAWVHTELAVPGAPQGAWLVTGRALAGPIEGRGAAQE</sequence>
<protein>
    <submittedName>
        <fullName evidence="4">Helicase/secretion neighborhood TadE-like protein</fullName>
    </submittedName>
</protein>
<feature type="domain" description="Putative Flp pilus-assembly TadG-like N-terminal" evidence="3">
    <location>
        <begin position="24"/>
        <end position="70"/>
    </location>
</feature>
<dbReference type="Proteomes" id="UP000199497">
    <property type="component" value="Unassembled WGS sequence"/>
</dbReference>
<dbReference type="STRING" id="405564.SAMN04487905_11737"/>
<evidence type="ECO:0000313" key="5">
    <source>
        <dbReference type="Proteomes" id="UP000199497"/>
    </source>
</evidence>
<dbReference type="InterPro" id="IPR028087">
    <property type="entry name" value="Tad_N"/>
</dbReference>
<keyword evidence="2" id="KW-1133">Transmembrane helix</keyword>
<accession>A0A1H0WWW5</accession>
<gene>
    <name evidence="4" type="ORF">SAMN04487905_11737</name>
</gene>
<keyword evidence="4" id="KW-0547">Nucleotide-binding</keyword>
<dbReference type="AlphaFoldDB" id="A0A1H0WWW5"/>
<dbReference type="RefSeq" id="WP_211481519.1">
    <property type="nucleotide sequence ID" value="NZ_FNJR01000017.1"/>
</dbReference>
<organism evidence="4 5">
    <name type="scientific">Actinopolyspora xinjiangensis</name>
    <dbReference type="NCBI Taxonomy" id="405564"/>
    <lineage>
        <taxon>Bacteria</taxon>
        <taxon>Bacillati</taxon>
        <taxon>Actinomycetota</taxon>
        <taxon>Actinomycetes</taxon>
        <taxon>Actinopolysporales</taxon>
        <taxon>Actinopolysporaceae</taxon>
        <taxon>Actinopolyspora</taxon>
    </lineage>
</organism>
<proteinExistence type="predicted"/>
<reference evidence="5" key="1">
    <citation type="submission" date="2016-10" db="EMBL/GenBank/DDBJ databases">
        <authorList>
            <person name="Varghese N."/>
            <person name="Submissions S."/>
        </authorList>
    </citation>
    <scope>NUCLEOTIDE SEQUENCE [LARGE SCALE GENOMIC DNA]</scope>
    <source>
        <strain evidence="5">DSM 46732</strain>
    </source>
</reference>
<feature type="region of interest" description="Disordered" evidence="1">
    <location>
        <begin position="1"/>
        <end position="25"/>
    </location>
</feature>
<evidence type="ECO:0000313" key="4">
    <source>
        <dbReference type="EMBL" id="SDP95238.1"/>
    </source>
</evidence>
<keyword evidence="2" id="KW-0472">Membrane</keyword>